<organism evidence="2 3">
    <name type="scientific">Pelobates cultripes</name>
    <name type="common">Western spadefoot toad</name>
    <dbReference type="NCBI Taxonomy" id="61616"/>
    <lineage>
        <taxon>Eukaryota</taxon>
        <taxon>Metazoa</taxon>
        <taxon>Chordata</taxon>
        <taxon>Craniata</taxon>
        <taxon>Vertebrata</taxon>
        <taxon>Euteleostomi</taxon>
        <taxon>Amphibia</taxon>
        <taxon>Batrachia</taxon>
        <taxon>Anura</taxon>
        <taxon>Pelobatoidea</taxon>
        <taxon>Pelobatidae</taxon>
        <taxon>Pelobates</taxon>
    </lineage>
</organism>
<feature type="region of interest" description="Disordered" evidence="1">
    <location>
        <begin position="1"/>
        <end position="56"/>
    </location>
</feature>
<evidence type="ECO:0000313" key="2">
    <source>
        <dbReference type="EMBL" id="CAH2320450.1"/>
    </source>
</evidence>
<feature type="compositionally biased region" description="Polar residues" evidence="1">
    <location>
        <begin position="15"/>
        <end position="31"/>
    </location>
</feature>
<evidence type="ECO:0000313" key="3">
    <source>
        <dbReference type="Proteomes" id="UP001295444"/>
    </source>
</evidence>
<keyword evidence="3" id="KW-1185">Reference proteome</keyword>
<evidence type="ECO:0000256" key="1">
    <source>
        <dbReference type="SAM" id="MobiDB-lite"/>
    </source>
</evidence>
<dbReference type="Proteomes" id="UP001295444">
    <property type="component" value="Chromosome 10"/>
</dbReference>
<proteinExistence type="predicted"/>
<sequence length="165" mass="18582">MELGRDSSFHVLSSADPQVRSSHDPSPSLSIQEAGDKPTQTTHSSRAKHNDRRHVPSTHILARLECPFEAFWKKLAHRLKQAETLTADECLPEVPSLGSRHRQAIPRLCWQTVPEAATFPACTQIYSTVWGQDWDKVSITLAAGQPQQLRITPERILLLRYQGEP</sequence>
<dbReference type="AlphaFoldDB" id="A0AAD1TCG9"/>
<gene>
    <name evidence="2" type="ORF">PECUL_23A032482</name>
</gene>
<reference evidence="2" key="1">
    <citation type="submission" date="2022-03" db="EMBL/GenBank/DDBJ databases">
        <authorList>
            <person name="Alioto T."/>
            <person name="Alioto T."/>
            <person name="Gomez Garrido J."/>
        </authorList>
    </citation>
    <scope>NUCLEOTIDE SEQUENCE</scope>
</reference>
<accession>A0AAD1TCG9</accession>
<dbReference type="EMBL" id="OW240921">
    <property type="protein sequence ID" value="CAH2320450.1"/>
    <property type="molecule type" value="Genomic_DNA"/>
</dbReference>
<name>A0AAD1TCG9_PELCU</name>
<feature type="compositionally biased region" description="Basic residues" evidence="1">
    <location>
        <begin position="45"/>
        <end position="56"/>
    </location>
</feature>
<protein>
    <submittedName>
        <fullName evidence="2">Uncharacterized protein</fullName>
    </submittedName>
</protein>